<dbReference type="Gene3D" id="3.30.50.10">
    <property type="entry name" value="Erythroid Transcription Factor GATA-1, subunit A"/>
    <property type="match status" value="1"/>
</dbReference>
<evidence type="ECO:0000256" key="5">
    <source>
        <dbReference type="ARBA" id="ARBA00023015"/>
    </source>
</evidence>
<dbReference type="Pfam" id="PF00105">
    <property type="entry name" value="zf-C4"/>
    <property type="match status" value="1"/>
</dbReference>
<comment type="caution">
    <text evidence="12">The sequence shown here is derived from an EMBL/GenBank/DDBJ whole genome shotgun (WGS) entry which is preliminary data.</text>
</comment>
<evidence type="ECO:0000256" key="2">
    <source>
        <dbReference type="ARBA" id="ARBA00022723"/>
    </source>
</evidence>
<evidence type="ECO:0000313" key="12">
    <source>
        <dbReference type="EMBL" id="KAL1129377.1"/>
    </source>
</evidence>
<keyword evidence="8" id="KW-0675">Receptor</keyword>
<keyword evidence="13" id="KW-1185">Reference proteome</keyword>
<dbReference type="GO" id="GO:0005634">
    <property type="term" value="C:nucleus"/>
    <property type="evidence" value="ECO:0007669"/>
    <property type="project" value="UniProtKB-SubCell"/>
</dbReference>
<dbReference type="SUPFAM" id="SSF57716">
    <property type="entry name" value="Glucocorticoid receptor-like (DNA-binding domain)"/>
    <property type="match status" value="1"/>
</dbReference>
<evidence type="ECO:0000256" key="9">
    <source>
        <dbReference type="ARBA" id="ARBA00023242"/>
    </source>
</evidence>
<gene>
    <name evidence="12" type="ORF">AAG570_013904</name>
</gene>
<evidence type="ECO:0000256" key="3">
    <source>
        <dbReference type="ARBA" id="ARBA00022771"/>
    </source>
</evidence>
<dbReference type="GO" id="GO:0003677">
    <property type="term" value="F:DNA binding"/>
    <property type="evidence" value="ECO:0007669"/>
    <property type="project" value="UniProtKB-KW"/>
</dbReference>
<dbReference type="InterPro" id="IPR001628">
    <property type="entry name" value="Znf_hrmn_rcpt"/>
</dbReference>
<evidence type="ECO:0000256" key="10">
    <source>
        <dbReference type="SAM" id="MobiDB-lite"/>
    </source>
</evidence>
<keyword evidence="3" id="KW-0863">Zinc-finger</keyword>
<keyword evidence="6" id="KW-0238">DNA-binding</keyword>
<keyword evidence="7" id="KW-0804">Transcription</keyword>
<evidence type="ECO:0000256" key="7">
    <source>
        <dbReference type="ARBA" id="ARBA00023163"/>
    </source>
</evidence>
<keyword evidence="5" id="KW-0805">Transcription regulation</keyword>
<name>A0ABD0YDP5_9HEMI</name>
<feature type="domain" description="Nuclear receptor" evidence="11">
    <location>
        <begin position="10"/>
        <end position="33"/>
    </location>
</feature>
<evidence type="ECO:0000313" key="13">
    <source>
        <dbReference type="Proteomes" id="UP001558652"/>
    </source>
</evidence>
<keyword evidence="4" id="KW-0862">Zinc</keyword>
<dbReference type="GO" id="GO:0008270">
    <property type="term" value="F:zinc ion binding"/>
    <property type="evidence" value="ECO:0007669"/>
    <property type="project" value="UniProtKB-KW"/>
</dbReference>
<accession>A0ABD0YDP5</accession>
<reference evidence="12 13" key="1">
    <citation type="submission" date="2024-07" db="EMBL/GenBank/DDBJ databases">
        <title>Chromosome-level genome assembly of the water stick insect Ranatra chinensis (Heteroptera: Nepidae).</title>
        <authorList>
            <person name="Liu X."/>
        </authorList>
    </citation>
    <scope>NUCLEOTIDE SEQUENCE [LARGE SCALE GENOMIC DNA]</scope>
    <source>
        <strain evidence="12">Cailab_2021Rc</strain>
        <tissue evidence="12">Muscle</tissue>
    </source>
</reference>
<evidence type="ECO:0000256" key="1">
    <source>
        <dbReference type="ARBA" id="ARBA00004123"/>
    </source>
</evidence>
<proteinExistence type="predicted"/>
<dbReference type="AlphaFoldDB" id="A0ABD0YDP5"/>
<evidence type="ECO:0000256" key="4">
    <source>
        <dbReference type="ARBA" id="ARBA00022833"/>
    </source>
</evidence>
<sequence length="115" mass="12735">MPLPPRPMNQQCKVCNEPAAGFHFGAFTCEGCKFGSVYQMLKCEHLLSDVSLATLPSSSELLQAVNDPSREHSSGAVELSRGAQLTQRTELNRPRWTLRRHCLVSEGPQRRPGSN</sequence>
<dbReference type="Proteomes" id="UP001558652">
    <property type="component" value="Unassembled WGS sequence"/>
</dbReference>
<comment type="subcellular location">
    <subcellularLocation>
        <location evidence="1">Nucleus</location>
    </subcellularLocation>
</comment>
<evidence type="ECO:0000256" key="8">
    <source>
        <dbReference type="ARBA" id="ARBA00023170"/>
    </source>
</evidence>
<keyword evidence="9" id="KW-0539">Nucleus</keyword>
<organism evidence="12 13">
    <name type="scientific">Ranatra chinensis</name>
    <dbReference type="NCBI Taxonomy" id="642074"/>
    <lineage>
        <taxon>Eukaryota</taxon>
        <taxon>Metazoa</taxon>
        <taxon>Ecdysozoa</taxon>
        <taxon>Arthropoda</taxon>
        <taxon>Hexapoda</taxon>
        <taxon>Insecta</taxon>
        <taxon>Pterygota</taxon>
        <taxon>Neoptera</taxon>
        <taxon>Paraneoptera</taxon>
        <taxon>Hemiptera</taxon>
        <taxon>Heteroptera</taxon>
        <taxon>Panheteroptera</taxon>
        <taxon>Nepomorpha</taxon>
        <taxon>Nepidae</taxon>
        <taxon>Ranatrinae</taxon>
        <taxon>Ranatra</taxon>
    </lineage>
</organism>
<evidence type="ECO:0000256" key="6">
    <source>
        <dbReference type="ARBA" id="ARBA00023125"/>
    </source>
</evidence>
<evidence type="ECO:0000259" key="11">
    <source>
        <dbReference type="Pfam" id="PF00105"/>
    </source>
</evidence>
<keyword evidence="2" id="KW-0479">Metal-binding</keyword>
<feature type="region of interest" description="Disordered" evidence="10">
    <location>
        <begin position="66"/>
        <end position="90"/>
    </location>
</feature>
<protein>
    <recommendedName>
        <fullName evidence="11">Nuclear receptor domain-containing protein</fullName>
    </recommendedName>
</protein>
<dbReference type="InterPro" id="IPR013088">
    <property type="entry name" value="Znf_NHR/GATA"/>
</dbReference>
<dbReference type="EMBL" id="JBFDAA010000009">
    <property type="protein sequence ID" value="KAL1129377.1"/>
    <property type="molecule type" value="Genomic_DNA"/>
</dbReference>